<protein>
    <submittedName>
        <fullName evidence="1">Uncharacterized protein</fullName>
    </submittedName>
</protein>
<comment type="caution">
    <text evidence="1">The sequence shown here is derived from an EMBL/GenBank/DDBJ whole genome shotgun (WGS) entry which is preliminary data.</text>
</comment>
<reference evidence="1" key="1">
    <citation type="journal article" date="2014" name="Int. J. Syst. Evol. Microbiol.">
        <title>Complete genome sequence of Corynebacterium casei LMG S-19264T (=DSM 44701T), isolated from a smear-ripened cheese.</title>
        <authorList>
            <consortium name="US DOE Joint Genome Institute (JGI-PGF)"/>
            <person name="Walter F."/>
            <person name="Albersmeier A."/>
            <person name="Kalinowski J."/>
            <person name="Ruckert C."/>
        </authorList>
    </citation>
    <scope>NUCLEOTIDE SEQUENCE</scope>
    <source>
        <strain evidence="1">VKM B-2484</strain>
    </source>
</reference>
<organism evidence="1 2">
    <name type="scientific">Ancylobacter dichloromethanicus</name>
    <dbReference type="NCBI Taxonomy" id="518825"/>
    <lineage>
        <taxon>Bacteria</taxon>
        <taxon>Pseudomonadati</taxon>
        <taxon>Pseudomonadota</taxon>
        <taxon>Alphaproteobacteria</taxon>
        <taxon>Hyphomicrobiales</taxon>
        <taxon>Xanthobacteraceae</taxon>
        <taxon>Ancylobacter</taxon>
    </lineage>
</organism>
<name>A0A9W6JBJ5_9HYPH</name>
<keyword evidence="2" id="KW-1185">Reference proteome</keyword>
<gene>
    <name evidence="1" type="ORF">GCM10017643_27240</name>
</gene>
<accession>A0A9W6JBJ5</accession>
<evidence type="ECO:0000313" key="2">
    <source>
        <dbReference type="Proteomes" id="UP001143370"/>
    </source>
</evidence>
<reference evidence="1" key="2">
    <citation type="submission" date="2023-01" db="EMBL/GenBank/DDBJ databases">
        <authorList>
            <person name="Sun Q."/>
            <person name="Evtushenko L."/>
        </authorList>
    </citation>
    <scope>NUCLEOTIDE SEQUENCE</scope>
    <source>
        <strain evidence="1">VKM B-2484</strain>
    </source>
</reference>
<evidence type="ECO:0000313" key="1">
    <source>
        <dbReference type="EMBL" id="GLK72608.1"/>
    </source>
</evidence>
<sequence>MSAILPIGPAPRIAGPYTASAGQTNFTFGFALIGAEDLAVQTAPADNPLTWTTHTWLADYTLTTAPPLVEGGTVVFNAGLAAGTRVRVLGSALIANTQDPLPAGKVDSVLLNRFFDRTTIWAQELRRDLERILPFIEYADIEAVGWTPILAVVADGERRVMRVSDWTGGFGPKPPVGVYLGETGLVANVALATDIRGPRSVGGVPPLGTAFNSLLATDIALLDIPEEVDAFETAGHTVLGFGGARYVRFHMTTPGGLQSEDGSWWKLAEDQRVNVAMFGADMTGATFSDAAWAAFWAWLIASPTSPPDFAGWGMRKGWVGKGIVKVENGLPTMDVRSLEVEGGGPFSTVIAYHSDSGVMLDFAVNLWLRLKNMTLRHVATDPDRSTWTCTAIRRSGVNGGNHFKLENIRFEGFAYGDRQTGAGNGDRNLWDTVHFVDTRTCIYGRTSQAVVNNFRNMSFYGKIERAYDIAGYGHTKIDTGSNIIDGTLLYLGNGSGLWGPTSSIKVVNMKGEYLNLAGHEDGSRSRLLDFEGAGEYISARVEFDTCGMVGGPSADAAIKQMRIPAGLRVDVHGGGMPGLKAEVVALTTAQERINLRPMVSFRDMLAGPSAANITFTAGASGAYYPPVIIRNIPGARNITLLRRDSGGTRPYCVEPQSHNDVGGDVNGSIANGHLAEILFHGSAQRMDDVYLVLSNHPENNFKVWVYSDEARTIEVATLTLDAGDASATVKTWDISALKGMVNSVGYYLKFDADSTRNGTVHFVTSAVC</sequence>
<dbReference type="Proteomes" id="UP001143370">
    <property type="component" value="Unassembled WGS sequence"/>
</dbReference>
<dbReference type="EMBL" id="BSFJ01000018">
    <property type="protein sequence ID" value="GLK72608.1"/>
    <property type="molecule type" value="Genomic_DNA"/>
</dbReference>
<dbReference type="AlphaFoldDB" id="A0A9W6JBJ5"/>
<dbReference type="RefSeq" id="WP_213371175.1">
    <property type="nucleotide sequence ID" value="NZ_BSFJ01000018.1"/>
</dbReference>
<proteinExistence type="predicted"/>